<dbReference type="InterPro" id="IPR001461">
    <property type="entry name" value="Aspartic_peptidase_A1"/>
</dbReference>
<keyword evidence="5" id="KW-1185">Reference proteome</keyword>
<keyword evidence="2" id="KW-0378">Hydrolase</keyword>
<evidence type="ECO:0000259" key="3">
    <source>
        <dbReference type="PROSITE" id="PS51767"/>
    </source>
</evidence>
<dbReference type="PANTHER" id="PTHR47966:SF51">
    <property type="entry name" value="BETA-SITE APP-CLEAVING ENZYME, ISOFORM A-RELATED"/>
    <property type="match status" value="1"/>
</dbReference>
<comment type="similarity">
    <text evidence="1">Belongs to the peptidase A1 family.</text>
</comment>
<protein>
    <recommendedName>
        <fullName evidence="3">Peptidase A1 domain-containing protein</fullName>
    </recommendedName>
</protein>
<evidence type="ECO:0000313" key="5">
    <source>
        <dbReference type="Proteomes" id="UP000054383"/>
    </source>
</evidence>
<dbReference type="AlphaFoldDB" id="A0A0U1LQR4"/>
<dbReference type="PROSITE" id="PS51767">
    <property type="entry name" value="PEPTIDASE_A1"/>
    <property type="match status" value="1"/>
</dbReference>
<feature type="domain" description="Peptidase A1" evidence="3">
    <location>
        <begin position="1"/>
        <end position="258"/>
    </location>
</feature>
<dbReference type="Pfam" id="PF00026">
    <property type="entry name" value="Asp"/>
    <property type="match status" value="2"/>
</dbReference>
<proteinExistence type="inferred from homology"/>
<reference evidence="4 5" key="1">
    <citation type="submission" date="2015-04" db="EMBL/GenBank/DDBJ databases">
        <authorList>
            <person name="Syromyatnikov M.Y."/>
            <person name="Popov V.N."/>
        </authorList>
    </citation>
    <scope>NUCLEOTIDE SEQUENCE [LARGE SCALE GENOMIC DNA]</scope>
    <source>
        <strain evidence="4">WF-38-12</strain>
    </source>
</reference>
<evidence type="ECO:0000256" key="1">
    <source>
        <dbReference type="ARBA" id="ARBA00007447"/>
    </source>
</evidence>
<dbReference type="PRINTS" id="PR00792">
    <property type="entry name" value="PEPSIN"/>
</dbReference>
<dbReference type="Proteomes" id="UP000054383">
    <property type="component" value="Unassembled WGS sequence"/>
</dbReference>
<dbReference type="Gene3D" id="2.40.70.10">
    <property type="entry name" value="Acid Proteases"/>
    <property type="match status" value="2"/>
</dbReference>
<dbReference type="STRING" id="28573.A0A0U1LQR4"/>
<sequence length="261" mass="28946">MHFQPDGGIAVLSVTNNMTIDLGYFTEVGFGTPAQRRQILLDTSSLNTFIFSVECDSCPADTADGKGYNASDSSTHKNKGTSVAIDHGGLGLKSLLVPSQQRIDQPCSSRSLANANGHREIKDRITPNKVPHWDLHNYTALFTTALPYIYLRDDTAVGLMELLGFDFDKFLLPPNVACDDRVYMPNVYLTIAGHTFTLSPYDYTIEWSFPGSPTIFVSAFSLTGLDENYDPQQIILGSVFLRKYYSIHDYNLEAIGFTSLM</sequence>
<dbReference type="SUPFAM" id="SSF50630">
    <property type="entry name" value="Acid proteases"/>
    <property type="match status" value="1"/>
</dbReference>
<evidence type="ECO:0000313" key="4">
    <source>
        <dbReference type="EMBL" id="CRG84939.1"/>
    </source>
</evidence>
<dbReference type="EMBL" id="CVMT01000002">
    <property type="protein sequence ID" value="CRG84939.1"/>
    <property type="molecule type" value="Genomic_DNA"/>
</dbReference>
<organism evidence="4 5">
    <name type="scientific">Talaromyces islandicus</name>
    <name type="common">Penicillium islandicum</name>
    <dbReference type="NCBI Taxonomy" id="28573"/>
    <lineage>
        <taxon>Eukaryota</taxon>
        <taxon>Fungi</taxon>
        <taxon>Dikarya</taxon>
        <taxon>Ascomycota</taxon>
        <taxon>Pezizomycotina</taxon>
        <taxon>Eurotiomycetes</taxon>
        <taxon>Eurotiomycetidae</taxon>
        <taxon>Eurotiales</taxon>
        <taxon>Trichocomaceae</taxon>
        <taxon>Talaromyces</taxon>
        <taxon>Talaromyces sect. Islandici</taxon>
    </lineage>
</organism>
<dbReference type="InterPro" id="IPR033121">
    <property type="entry name" value="PEPTIDASE_A1"/>
</dbReference>
<dbReference type="GO" id="GO:0006508">
    <property type="term" value="P:proteolysis"/>
    <property type="evidence" value="ECO:0007669"/>
    <property type="project" value="InterPro"/>
</dbReference>
<evidence type="ECO:0000256" key="2">
    <source>
        <dbReference type="ARBA" id="ARBA00022801"/>
    </source>
</evidence>
<name>A0A0U1LQR4_TALIS</name>
<dbReference type="OrthoDB" id="4218675at2759"/>
<gene>
    <name evidence="4" type="ORF">PISL3812_02107</name>
</gene>
<accession>A0A0U1LQR4</accession>
<dbReference type="PANTHER" id="PTHR47966">
    <property type="entry name" value="BETA-SITE APP-CLEAVING ENZYME, ISOFORM A-RELATED"/>
    <property type="match status" value="1"/>
</dbReference>
<dbReference type="GO" id="GO:0004190">
    <property type="term" value="F:aspartic-type endopeptidase activity"/>
    <property type="evidence" value="ECO:0007669"/>
    <property type="project" value="InterPro"/>
</dbReference>
<dbReference type="InterPro" id="IPR021109">
    <property type="entry name" value="Peptidase_aspartic_dom_sf"/>
</dbReference>